<name>A0A1A8Z475_9ACTN</name>
<accession>A0A1A8Z475</accession>
<dbReference type="InterPro" id="IPR009061">
    <property type="entry name" value="DNA-bd_dom_put_sf"/>
</dbReference>
<dbReference type="InterPro" id="IPR010093">
    <property type="entry name" value="SinI_DNA-bd"/>
</dbReference>
<protein>
    <submittedName>
        <fullName evidence="3">Transcriptional regulator, AlpA family</fullName>
    </submittedName>
</protein>
<gene>
    <name evidence="3" type="ORF">GA0070611_0630</name>
</gene>
<dbReference type="GO" id="GO:0003677">
    <property type="term" value="F:DNA binding"/>
    <property type="evidence" value="ECO:0007669"/>
    <property type="project" value="InterPro"/>
</dbReference>
<keyword evidence="4" id="KW-1185">Reference proteome</keyword>
<dbReference type="PATRIC" id="fig|261654.4.peg.633"/>
<evidence type="ECO:0000259" key="2">
    <source>
        <dbReference type="Pfam" id="PF12728"/>
    </source>
</evidence>
<evidence type="ECO:0000313" key="3">
    <source>
        <dbReference type="EMBL" id="SBT38661.1"/>
    </source>
</evidence>
<dbReference type="EMBL" id="LT594323">
    <property type="protein sequence ID" value="SBT38661.1"/>
    <property type="molecule type" value="Genomic_DNA"/>
</dbReference>
<evidence type="ECO:0000313" key="4">
    <source>
        <dbReference type="Proteomes" id="UP000199385"/>
    </source>
</evidence>
<dbReference type="InterPro" id="IPR041657">
    <property type="entry name" value="HTH_17"/>
</dbReference>
<feature type="domain" description="Helix-turn-helix" evidence="2">
    <location>
        <begin position="55"/>
        <end position="104"/>
    </location>
</feature>
<feature type="region of interest" description="Disordered" evidence="1">
    <location>
        <begin position="24"/>
        <end position="46"/>
    </location>
</feature>
<evidence type="ECO:0000256" key="1">
    <source>
        <dbReference type="SAM" id="MobiDB-lite"/>
    </source>
</evidence>
<dbReference type="AlphaFoldDB" id="A0A1A8Z475"/>
<sequence>MPVLSPPRPRIRAVWRRHQPAICRPHHTTPAAPFGQHLGPAMNSPAAPEWRPDPLLTIDELAAWLGKPKNTLYAWHSRGKGPRAIRVGNTLRWRRSEVERWLDDHTDAER</sequence>
<proteinExistence type="predicted"/>
<dbReference type="NCBIfam" id="TIGR01764">
    <property type="entry name" value="excise"/>
    <property type="match status" value="1"/>
</dbReference>
<dbReference type="Gene3D" id="1.10.238.160">
    <property type="match status" value="1"/>
</dbReference>
<organism evidence="3 4">
    <name type="scientific">Micromonospora auratinigra</name>
    <dbReference type="NCBI Taxonomy" id="261654"/>
    <lineage>
        <taxon>Bacteria</taxon>
        <taxon>Bacillati</taxon>
        <taxon>Actinomycetota</taxon>
        <taxon>Actinomycetes</taxon>
        <taxon>Micromonosporales</taxon>
        <taxon>Micromonosporaceae</taxon>
        <taxon>Micromonospora</taxon>
    </lineage>
</organism>
<dbReference type="SUPFAM" id="SSF46955">
    <property type="entry name" value="Putative DNA-binding domain"/>
    <property type="match status" value="1"/>
</dbReference>
<dbReference type="Proteomes" id="UP000199385">
    <property type="component" value="Chromosome I"/>
</dbReference>
<reference evidence="4" key="1">
    <citation type="submission" date="2016-06" db="EMBL/GenBank/DDBJ databases">
        <authorList>
            <person name="Varghese N."/>
            <person name="Submissions Spin"/>
        </authorList>
    </citation>
    <scope>NUCLEOTIDE SEQUENCE [LARGE SCALE GENOMIC DNA]</scope>
    <source>
        <strain evidence="4">DSM 44815</strain>
    </source>
</reference>
<dbReference type="Pfam" id="PF12728">
    <property type="entry name" value="HTH_17"/>
    <property type="match status" value="1"/>
</dbReference>
<dbReference type="STRING" id="261654.GA0070611_0630"/>